<proteinExistence type="predicted"/>
<dbReference type="EMBL" id="CP001139">
    <property type="protein sequence ID" value="ACH66500.1"/>
    <property type="molecule type" value="Genomic_DNA"/>
</dbReference>
<name>B5FDK6_ALIFM</name>
<evidence type="ECO:0000313" key="1">
    <source>
        <dbReference type="EMBL" id="ACH66500.1"/>
    </source>
</evidence>
<reference evidence="1 2" key="2">
    <citation type="journal article" date="2009" name="Nature">
        <title>A single regulatory gene is sufficient to alter bacterial host range.</title>
        <authorList>
            <person name="Mandel M.J."/>
            <person name="Wollenberg M.S."/>
            <person name="Stabb E.V."/>
            <person name="Visick K.L."/>
            <person name="Ruby E.G."/>
        </authorList>
    </citation>
    <scope>NUCLEOTIDE SEQUENCE [LARGE SCALE GENOMIC DNA]</scope>
    <source>
        <strain evidence="1 2">MJ11</strain>
    </source>
</reference>
<protein>
    <submittedName>
        <fullName evidence="1">Uncharacterized protein</fullName>
    </submittedName>
</protein>
<evidence type="ECO:0000313" key="2">
    <source>
        <dbReference type="Proteomes" id="UP000001857"/>
    </source>
</evidence>
<dbReference type="HOGENOM" id="CLU_280177_0_0_6"/>
<reference evidence="2" key="1">
    <citation type="submission" date="2008-08" db="EMBL/GenBank/DDBJ databases">
        <title>Complete sequence of Vibrio fischeri strain MJ11.</title>
        <authorList>
            <person name="Mandel M.J."/>
            <person name="Stabb E.V."/>
            <person name="Ruby E.G."/>
            <person name="Ferriera S."/>
            <person name="Johnson J."/>
            <person name="Kravitz S."/>
            <person name="Beeson K."/>
            <person name="Sutton G."/>
            <person name="Rogers Y.-H."/>
            <person name="Friedman R."/>
            <person name="Frazier M."/>
            <person name="Venter J.C."/>
        </authorList>
    </citation>
    <scope>NUCLEOTIDE SEQUENCE [LARGE SCALE GENOMIC DNA]</scope>
    <source>
        <strain evidence="2">MJ11</strain>
    </source>
</reference>
<sequence>MKNIDIIYIVTDNIMIIWSIMKRKQYDFRRELTQSFKIKDINTFVANLRNKLKNPIFQASLLFSRAKFRRTPFGGDDSILPESTAEHTLSIILIKLLKEKQLLNRFCILKEMYEIQVLKGEYTKAIETVEDVKRISGLSCWYIESKFALLAKTENYSEFERFYNELVGNTKSDIEKRDIDLIFDRTSPKSIAERVIFSLDSLKEGLIQEDAIDAHVVDFLHRFNAAKKYDSTKILSYFWQSNIIDIYNILCRLIFSGSIDNSIIDLFDNQLIELAKSVNSYKLKNYFKVHFHNEINKELEQKFVEICDAYISGNYKYCISLCEELLEDKPNISSIYEFYCNSLLNEGWIPSLKGDGILKELIVNHVEYNSNNDNSSKKLFLSFNNLDSIQFISLRNEKKIISFSESNVKAIENVYSFFECTVTPNNPFNIKIFIDGSLSSGITHGVYQDSHEGIIPDYRIRKRLADKLFHEKKFDEAINTYIDIENYPIHMKSEISNKIILSYFSNQQIDQACRYICKLFFKDELNIDRLDCKQILDILEECEPVDIPIVEIPIGLYLLTDKKESHTIALYLDDYLDYLGVFKPSEINIDDDKHKFMLHKVCNLDVLESLHIIRKLYPSSNDRMLDRTLILSKLKTELLYKTEEISNELDFLQHQFSRNLCITDAGPGKININSEMIAEIFKTEKSQIINSLEQAYNLENKTFVFEMEAMSSQVNNKLFTSGYEFFMALRDIYTLDPKYGLDYQLNTNIRHNGIVPALRSIFEIEGLICNHENGVYKDNVKFESISKSILIGNKYEELQEEIKNFSKRIDTRINKLKSVYMHVATNDKDDKDKLFKVTIDEADIYKLLVYLDSGNSVESCITYCLGVLNNKSEESLKVGRALINGEKNGLYTVFEKELHTLALSLKGHHCTKYLDAISITKNELKSRLDSISDWLNFAEYSAENFLIEAALYEAKSFVDTIFCTAKVDLIINNSFNKKLDGQYLMSFINIFILVFENACKRRKFDDIIEIIVTTSLVGNYLNVEISNLSKSIDKEIIKRINSDINDVKNLHNANKENNSGIYKVKKSLELDMRTENEIKVDYSGDEFIFNVKMNMLGIIGE</sequence>
<dbReference type="Proteomes" id="UP000001857">
    <property type="component" value="Chromosome I"/>
</dbReference>
<accession>B5FDK6</accession>
<organism evidence="1 2">
    <name type="scientific">Aliivibrio fischeri (strain MJ11)</name>
    <name type="common">Vibrio fischeri</name>
    <dbReference type="NCBI Taxonomy" id="388396"/>
    <lineage>
        <taxon>Bacteria</taxon>
        <taxon>Pseudomonadati</taxon>
        <taxon>Pseudomonadota</taxon>
        <taxon>Gammaproteobacteria</taxon>
        <taxon>Vibrionales</taxon>
        <taxon>Vibrionaceae</taxon>
        <taxon>Aliivibrio</taxon>
    </lineage>
</organism>
<dbReference type="KEGG" id="vfm:VFMJ11_1200"/>
<dbReference type="AlphaFoldDB" id="B5FDK6"/>
<gene>
    <name evidence="1" type="ordered locus">VFMJ11_1200</name>
</gene>